<evidence type="ECO:0000256" key="1">
    <source>
        <dbReference type="ARBA" id="ARBA00006068"/>
    </source>
</evidence>
<proteinExistence type="inferred from homology"/>
<name>A0AA96FC88_9MICO</name>
<protein>
    <submittedName>
        <fullName evidence="4">LCP family protein</fullName>
    </submittedName>
</protein>
<accession>A0AA96FC88</accession>
<keyword evidence="2" id="KW-0812">Transmembrane</keyword>
<dbReference type="PANTHER" id="PTHR33392">
    <property type="entry name" value="POLYISOPRENYL-TEICHOIC ACID--PEPTIDOGLYCAN TEICHOIC ACID TRANSFERASE TAGU"/>
    <property type="match status" value="1"/>
</dbReference>
<dbReference type="AlphaFoldDB" id="A0AA96FC88"/>
<feature type="transmembrane region" description="Helical" evidence="2">
    <location>
        <begin position="21"/>
        <end position="44"/>
    </location>
</feature>
<dbReference type="Gene3D" id="3.40.630.190">
    <property type="entry name" value="LCP protein"/>
    <property type="match status" value="1"/>
</dbReference>
<comment type="similarity">
    <text evidence="1">Belongs to the LytR/CpsA/Psr (LCP) family.</text>
</comment>
<keyword evidence="2" id="KW-0472">Membrane</keyword>
<dbReference type="PANTHER" id="PTHR33392:SF6">
    <property type="entry name" value="POLYISOPRENYL-TEICHOIC ACID--PEPTIDOGLYCAN TEICHOIC ACID TRANSFERASE TAGU"/>
    <property type="match status" value="1"/>
</dbReference>
<dbReference type="EMBL" id="CP134880">
    <property type="protein sequence ID" value="WNM26725.1"/>
    <property type="molecule type" value="Genomic_DNA"/>
</dbReference>
<feature type="domain" description="Cell envelope-related transcriptional attenuator" evidence="3">
    <location>
        <begin position="121"/>
        <end position="286"/>
    </location>
</feature>
<keyword evidence="2" id="KW-1133">Transmembrane helix</keyword>
<evidence type="ECO:0000256" key="2">
    <source>
        <dbReference type="SAM" id="Phobius"/>
    </source>
</evidence>
<reference evidence="4" key="1">
    <citation type="submission" date="2023-09" db="EMBL/GenBank/DDBJ databases">
        <title>Demequina sp. a novel bacteria isolated from Capsicum annuum.</title>
        <authorList>
            <person name="Humaira Z."/>
            <person name="Lee J."/>
            <person name="Cho D."/>
        </authorList>
    </citation>
    <scope>NUCLEOTIDE SEQUENCE</scope>
    <source>
        <strain evidence="4">PMTSA13</strain>
    </source>
</reference>
<gene>
    <name evidence="4" type="ORF">RN607_11035</name>
</gene>
<organism evidence="4">
    <name type="scientific">Demequina capsici</name>
    <dbReference type="NCBI Taxonomy" id="3075620"/>
    <lineage>
        <taxon>Bacteria</taxon>
        <taxon>Bacillati</taxon>
        <taxon>Actinomycetota</taxon>
        <taxon>Actinomycetes</taxon>
        <taxon>Micrococcales</taxon>
        <taxon>Demequinaceae</taxon>
        <taxon>Demequina</taxon>
    </lineage>
</organism>
<dbReference type="Proteomes" id="UP001303408">
    <property type="component" value="Chromosome"/>
</dbReference>
<dbReference type="InterPro" id="IPR050922">
    <property type="entry name" value="LytR/CpsA/Psr_CW_biosynth"/>
</dbReference>
<dbReference type="Pfam" id="PF03816">
    <property type="entry name" value="LytR_cpsA_psr"/>
    <property type="match status" value="1"/>
</dbReference>
<dbReference type="InterPro" id="IPR004474">
    <property type="entry name" value="LytR_CpsA_psr"/>
</dbReference>
<evidence type="ECO:0000259" key="3">
    <source>
        <dbReference type="Pfam" id="PF03816"/>
    </source>
</evidence>
<dbReference type="RefSeq" id="WP_313542607.1">
    <property type="nucleotide sequence ID" value="NZ_CP134880.1"/>
</dbReference>
<sequence>MSDTTPRPAHTRVRPRHARRLHHRIIIPAVASVLLAVMGFYGTYVTASAALIQANANTQDISSLLGDTGSSDYISAPVASGSAAANPVDSNAGQAINILVIGSDVRSGENAALGGYVAGARGDTTIIVHISADRQRVELVSIPRDARVQISTCESFDGKVQKGWLAKFNVAFANGYDFNNDPSEAAACVMRTVTDLTGVEFNGNYIVADFAGFKDMVNALGGVPMCIPYDMVSKKADLNLKAGAQILYGDDALALARARYGLGDGTDLGRIQRQQELIGAILKKALSVNAFTNIDVLTQFVKAATQSFTMSENFGSVSYDFGLLYSLRNIDLTNVTMVTTPWAYAGDGSGDVVITSEAKKYWTALINDQPIADIANSTSTTASPDPSASASAATDEALMYLPIPPEGSYVVERQTEDQILAACTTG</sequence>
<evidence type="ECO:0000313" key="4">
    <source>
        <dbReference type="EMBL" id="WNM26725.1"/>
    </source>
</evidence>
<dbReference type="NCBIfam" id="TIGR00350">
    <property type="entry name" value="lytR_cpsA_psr"/>
    <property type="match status" value="1"/>
</dbReference>
<dbReference type="KEGG" id="dcp:RN607_11035"/>